<reference evidence="2 3" key="1">
    <citation type="submission" date="2019-07" db="EMBL/GenBank/DDBJ databases">
        <title>The pathways for chlorine oxyanion respiration interact through the shared metabolite chlorate.</title>
        <authorList>
            <person name="Barnum T.P."/>
            <person name="Cheng Y."/>
            <person name="Hill K.A."/>
            <person name="Lucas L.N."/>
            <person name="Carlson H.K."/>
            <person name="Coates J.D."/>
        </authorList>
    </citation>
    <scope>NUCLEOTIDE SEQUENCE [LARGE SCALE GENOMIC DNA]</scope>
    <source>
        <strain evidence="2 3">SFB-3</strain>
    </source>
</reference>
<dbReference type="Proteomes" id="UP000319502">
    <property type="component" value="Unassembled WGS sequence"/>
</dbReference>
<evidence type="ECO:0000256" key="1">
    <source>
        <dbReference type="SAM" id="MobiDB-lite"/>
    </source>
</evidence>
<name>A0A557QWJ8_9RHOO</name>
<dbReference type="EMBL" id="VMNK01000007">
    <property type="protein sequence ID" value="TVO57291.1"/>
    <property type="molecule type" value="Genomic_DNA"/>
</dbReference>
<organism evidence="2 3">
    <name type="scientific">Denitromonas halophila</name>
    <dbReference type="NCBI Taxonomy" id="1629404"/>
    <lineage>
        <taxon>Bacteria</taxon>
        <taxon>Pseudomonadati</taxon>
        <taxon>Pseudomonadota</taxon>
        <taxon>Betaproteobacteria</taxon>
        <taxon>Rhodocyclales</taxon>
        <taxon>Zoogloeaceae</taxon>
        <taxon>Denitromonas</taxon>
    </lineage>
</organism>
<dbReference type="RefSeq" id="WP_144309529.1">
    <property type="nucleotide sequence ID" value="NZ_VMNK01000007.1"/>
</dbReference>
<accession>A0A557QWJ8</accession>
<evidence type="ECO:0008006" key="4">
    <source>
        <dbReference type="Google" id="ProtNLM"/>
    </source>
</evidence>
<evidence type="ECO:0000313" key="3">
    <source>
        <dbReference type="Proteomes" id="UP000319502"/>
    </source>
</evidence>
<comment type="caution">
    <text evidence="2">The sequence shown here is derived from an EMBL/GenBank/DDBJ whole genome shotgun (WGS) entry which is preliminary data.</text>
</comment>
<gene>
    <name evidence="2" type="ORF">FHP91_10400</name>
</gene>
<proteinExistence type="predicted"/>
<feature type="region of interest" description="Disordered" evidence="1">
    <location>
        <begin position="147"/>
        <end position="168"/>
    </location>
</feature>
<dbReference type="AlphaFoldDB" id="A0A557QWJ8"/>
<evidence type="ECO:0000313" key="2">
    <source>
        <dbReference type="EMBL" id="TVO57291.1"/>
    </source>
</evidence>
<keyword evidence="3" id="KW-1185">Reference proteome</keyword>
<sequence length="168" mass="18183">MIAQHLIRQHHAESLDHFHAAGQLAVDTLSRLTDVSLRHLRGSVGTHGQRAQALSAREQPTPMDVEAAVSVLSESMHVLTESYGRWIALAEAQRQLMHRTTHATLEDLQRWSPAGTEFAVDTAEVLADALESAAEIAADTSVAMANAVDAKPAPAPRRSRRAATPDTE</sequence>
<protein>
    <recommendedName>
        <fullName evidence="4">Phasin family protein</fullName>
    </recommendedName>
</protein>